<dbReference type="GO" id="GO:0016020">
    <property type="term" value="C:membrane"/>
    <property type="evidence" value="ECO:0007669"/>
    <property type="project" value="InterPro"/>
</dbReference>
<dbReference type="OrthoDB" id="5192742at2"/>
<reference evidence="3" key="1">
    <citation type="submission" date="2019-10" db="EMBL/GenBank/DDBJ databases">
        <title>Streptomyces sp. nov., a novel actinobacterium isolated from alkaline environment.</title>
        <authorList>
            <person name="Golinska P."/>
        </authorList>
    </citation>
    <scope>NUCLEOTIDE SEQUENCE</scope>
    <source>
        <strain evidence="3">IF17</strain>
    </source>
</reference>
<comment type="caution">
    <text evidence="3">The sequence shown here is derived from an EMBL/GenBank/DDBJ whole genome shotgun (WGS) entry which is preliminary data.</text>
</comment>
<dbReference type="InterPro" id="IPR007313">
    <property type="entry name" value="FxsA"/>
</dbReference>
<keyword evidence="2" id="KW-0472">Membrane</keyword>
<dbReference type="Proteomes" id="UP000315516">
    <property type="component" value="Unassembled WGS sequence"/>
</dbReference>
<dbReference type="PANTHER" id="PTHR35335">
    <property type="entry name" value="UPF0716 PROTEIN FXSA"/>
    <property type="match status" value="1"/>
</dbReference>
<organism evidence="3">
    <name type="scientific">Streptomyces alkaliphilus</name>
    <dbReference type="NCBI Taxonomy" id="1472722"/>
    <lineage>
        <taxon>Bacteria</taxon>
        <taxon>Bacillati</taxon>
        <taxon>Actinomycetota</taxon>
        <taxon>Actinomycetes</taxon>
        <taxon>Kitasatosporales</taxon>
        <taxon>Streptomycetaceae</taxon>
        <taxon>Streptomyces</taxon>
    </lineage>
</organism>
<feature type="non-terminal residue" evidence="3">
    <location>
        <position position="196"/>
    </location>
</feature>
<evidence type="ECO:0000313" key="3">
    <source>
        <dbReference type="EMBL" id="MQS10386.1"/>
    </source>
</evidence>
<protein>
    <submittedName>
        <fullName evidence="3">FxsA family protein</fullName>
    </submittedName>
</protein>
<feature type="non-terminal residue" evidence="3">
    <location>
        <position position="1"/>
    </location>
</feature>
<dbReference type="AlphaFoldDB" id="A0A646IIT2"/>
<dbReference type="PANTHER" id="PTHR35335:SF1">
    <property type="entry name" value="UPF0716 PROTEIN FXSA"/>
    <property type="match status" value="1"/>
</dbReference>
<feature type="transmembrane region" description="Helical" evidence="2">
    <location>
        <begin position="40"/>
        <end position="57"/>
    </location>
</feature>
<keyword evidence="2" id="KW-1133">Transmembrane helix</keyword>
<evidence type="ECO:0000256" key="2">
    <source>
        <dbReference type="SAM" id="Phobius"/>
    </source>
</evidence>
<keyword evidence="2" id="KW-0812">Transmembrane</keyword>
<accession>A0A646IIT2</accession>
<sequence length="196" mass="20320">PPAQAPRPGRARPLVAVGVAVWALAEIWLLTLLAEWAGGWAVLLALAGGFVIGSLVVRHAGRRAWNRLMESAQRQARAAQAAREGREPVDPTPEPASGRGGGEVLTMAGGLLIMFPGLLSDLVGLVCVLPPGAALIRRGLRRFASADRGPVGTTYRDVRAAGDGMRIHRPGGRVVPGEVVREEESPAAGSGGDVPG</sequence>
<dbReference type="RefSeq" id="WP_153427531.1">
    <property type="nucleotide sequence ID" value="NZ_VJYJ02001516.1"/>
</dbReference>
<dbReference type="Pfam" id="PF04186">
    <property type="entry name" value="FxsA"/>
    <property type="match status" value="1"/>
</dbReference>
<dbReference type="EMBL" id="VJYJ02001516">
    <property type="protein sequence ID" value="MQS10386.1"/>
    <property type="molecule type" value="Genomic_DNA"/>
</dbReference>
<evidence type="ECO:0000256" key="1">
    <source>
        <dbReference type="SAM" id="MobiDB-lite"/>
    </source>
</evidence>
<feature type="transmembrane region" description="Helical" evidence="2">
    <location>
        <begin position="14"/>
        <end position="34"/>
    </location>
</feature>
<proteinExistence type="predicted"/>
<gene>
    <name evidence="3" type="ORF">FNX48_025460</name>
</gene>
<feature type="region of interest" description="Disordered" evidence="1">
    <location>
        <begin position="76"/>
        <end position="101"/>
    </location>
</feature>
<name>A0A646IIT2_9ACTN</name>